<reference evidence="3 4" key="1">
    <citation type="submission" date="2018-04" db="EMBL/GenBank/DDBJ databases">
        <title>Complete genome uncultured novel isolate.</title>
        <authorList>
            <person name="Merlino G."/>
        </authorList>
    </citation>
    <scope>NUCLEOTIDE SEQUENCE [LARGE SCALE GENOMIC DNA]</scope>
    <source>
        <strain evidence="4">R1DC9</strain>
    </source>
</reference>
<dbReference type="CDD" id="cd06259">
    <property type="entry name" value="YdcF-like"/>
    <property type="match status" value="1"/>
</dbReference>
<dbReference type="AlphaFoldDB" id="A0A4D7JH36"/>
<evidence type="ECO:0000256" key="1">
    <source>
        <dbReference type="SAM" id="Phobius"/>
    </source>
</evidence>
<feature type="transmembrane region" description="Helical" evidence="1">
    <location>
        <begin position="12"/>
        <end position="30"/>
    </location>
</feature>
<evidence type="ECO:0000313" key="3">
    <source>
        <dbReference type="EMBL" id="QCK14911.1"/>
    </source>
</evidence>
<proteinExistence type="predicted"/>
<keyword evidence="1" id="KW-0472">Membrane</keyword>
<dbReference type="GO" id="GO:0043164">
    <property type="term" value="P:Gram-negative-bacterium-type cell wall biogenesis"/>
    <property type="evidence" value="ECO:0007669"/>
    <property type="project" value="TreeGrafter"/>
</dbReference>
<accession>A0A4D7JH36</accession>
<dbReference type="KEGG" id="fpf:DCC35_09245"/>
<name>A0A4D7JH36_9BACT</name>
<evidence type="ECO:0000313" key="4">
    <source>
        <dbReference type="Proteomes" id="UP000298616"/>
    </source>
</evidence>
<keyword evidence="1" id="KW-0812">Transmembrane</keyword>
<dbReference type="EMBL" id="CP028923">
    <property type="protein sequence ID" value="QCK14911.1"/>
    <property type="molecule type" value="Genomic_DNA"/>
</dbReference>
<dbReference type="InterPro" id="IPR014729">
    <property type="entry name" value="Rossmann-like_a/b/a_fold"/>
</dbReference>
<gene>
    <name evidence="3" type="ORF">DCC35_09245</name>
</gene>
<dbReference type="InterPro" id="IPR051599">
    <property type="entry name" value="Cell_Envelope_Assoc"/>
</dbReference>
<dbReference type="PANTHER" id="PTHR30336">
    <property type="entry name" value="INNER MEMBRANE PROTEIN, PROBABLE PERMEASE"/>
    <property type="match status" value="1"/>
</dbReference>
<dbReference type="Gene3D" id="3.40.50.620">
    <property type="entry name" value="HUPs"/>
    <property type="match status" value="1"/>
</dbReference>
<sequence>MFFILSKVFYYMIMPVTILAILAILSLFVKRKKLKKVFIMLFSSLFLIFSNPFLANNAFRIWELPPVKFTDLEKNYEIGVLLTGITQYDAPTQDRVYFNKGADRLLHTIQLYKEGYIKKILVSGGAGSLENDKISEASKLKEVLLICDVPENDIIIDSLSQNTVQNAVNSTLILNKRNISSENALLITSAFHMRRAKACFIEAGAENIVSFPVDYYTRENDWNPDDLFIPSVDSIYLWSKLIKEWVGYVAYFLFGYI</sequence>
<organism evidence="3 4">
    <name type="scientific">Mangrovivirga cuniculi</name>
    <dbReference type="NCBI Taxonomy" id="2715131"/>
    <lineage>
        <taxon>Bacteria</taxon>
        <taxon>Pseudomonadati</taxon>
        <taxon>Bacteroidota</taxon>
        <taxon>Cytophagia</taxon>
        <taxon>Cytophagales</taxon>
        <taxon>Mangrovivirgaceae</taxon>
        <taxon>Mangrovivirga</taxon>
    </lineage>
</organism>
<dbReference type="PANTHER" id="PTHR30336:SF4">
    <property type="entry name" value="ENVELOPE BIOGENESIS FACTOR ELYC"/>
    <property type="match status" value="1"/>
</dbReference>
<dbReference type="OrthoDB" id="9782395at2"/>
<dbReference type="GO" id="GO:0000270">
    <property type="term" value="P:peptidoglycan metabolic process"/>
    <property type="evidence" value="ECO:0007669"/>
    <property type="project" value="TreeGrafter"/>
</dbReference>
<feature type="transmembrane region" description="Helical" evidence="1">
    <location>
        <begin position="37"/>
        <end position="55"/>
    </location>
</feature>
<dbReference type="GO" id="GO:0005886">
    <property type="term" value="C:plasma membrane"/>
    <property type="evidence" value="ECO:0007669"/>
    <property type="project" value="TreeGrafter"/>
</dbReference>
<dbReference type="Proteomes" id="UP000298616">
    <property type="component" value="Chromosome"/>
</dbReference>
<dbReference type="Pfam" id="PF02698">
    <property type="entry name" value="DUF218"/>
    <property type="match status" value="1"/>
</dbReference>
<dbReference type="InterPro" id="IPR003848">
    <property type="entry name" value="DUF218"/>
</dbReference>
<evidence type="ECO:0000259" key="2">
    <source>
        <dbReference type="Pfam" id="PF02698"/>
    </source>
</evidence>
<protein>
    <submittedName>
        <fullName evidence="3">YdcF family protein</fullName>
    </submittedName>
</protein>
<keyword evidence="4" id="KW-1185">Reference proteome</keyword>
<keyword evidence="1" id="KW-1133">Transmembrane helix</keyword>
<feature type="domain" description="DUF218" evidence="2">
    <location>
        <begin position="101"/>
        <end position="247"/>
    </location>
</feature>